<proteinExistence type="predicted"/>
<feature type="transmembrane region" description="Helical" evidence="2">
    <location>
        <begin position="182"/>
        <end position="203"/>
    </location>
</feature>
<comment type="caution">
    <text evidence="3">The sequence shown here is derived from an EMBL/GenBank/DDBJ whole genome shotgun (WGS) entry which is preliminary data.</text>
</comment>
<feature type="transmembrane region" description="Helical" evidence="2">
    <location>
        <begin position="138"/>
        <end position="162"/>
    </location>
</feature>
<feature type="transmembrane region" description="Helical" evidence="2">
    <location>
        <begin position="215"/>
        <end position="235"/>
    </location>
</feature>
<evidence type="ECO:0000313" key="3">
    <source>
        <dbReference type="EMBL" id="NQX50649.1"/>
    </source>
</evidence>
<feature type="compositionally biased region" description="Low complexity" evidence="1">
    <location>
        <begin position="1"/>
        <end position="29"/>
    </location>
</feature>
<dbReference type="RefSeq" id="WP_032744172.1">
    <property type="nucleotide sequence ID" value="NZ_CP054425.1"/>
</dbReference>
<feature type="transmembrane region" description="Helical" evidence="2">
    <location>
        <begin position="57"/>
        <end position="75"/>
    </location>
</feature>
<name>A0A7D4XWH6_BIFLI</name>
<keyword evidence="2" id="KW-0472">Membrane</keyword>
<feature type="transmembrane region" description="Helical" evidence="2">
    <location>
        <begin position="95"/>
        <end position="117"/>
    </location>
</feature>
<feature type="region of interest" description="Disordered" evidence="1">
    <location>
        <begin position="1"/>
        <end position="32"/>
    </location>
</feature>
<dbReference type="AlphaFoldDB" id="A0A7D4XWH6"/>
<accession>A0A7D4XWH6</accession>
<dbReference type="Proteomes" id="UP000551316">
    <property type="component" value="Unassembled WGS sequence"/>
</dbReference>
<keyword evidence="2" id="KW-0812">Transmembrane</keyword>
<evidence type="ECO:0000313" key="4">
    <source>
        <dbReference type="Proteomes" id="UP000551316"/>
    </source>
</evidence>
<dbReference type="EMBL" id="JABNND010000007">
    <property type="protein sequence ID" value="NQX50649.1"/>
    <property type="molecule type" value="Genomic_DNA"/>
</dbReference>
<gene>
    <name evidence="3" type="ORF">HNS28_04030</name>
</gene>
<organism evidence="3 4">
    <name type="scientific">Bifidobacterium longum subsp. infantis</name>
    <dbReference type="NCBI Taxonomy" id="1682"/>
    <lineage>
        <taxon>Bacteria</taxon>
        <taxon>Bacillati</taxon>
        <taxon>Actinomycetota</taxon>
        <taxon>Actinomycetes</taxon>
        <taxon>Bifidobacteriales</taxon>
        <taxon>Bifidobacteriaceae</taxon>
        <taxon>Bifidobacterium</taxon>
    </lineage>
</organism>
<protein>
    <submittedName>
        <fullName evidence="3">ABC transporter permease</fullName>
    </submittedName>
</protein>
<sequence>MTHANAVNPATNPAINPAANPAAGPSHAAMPRAHAAGRRRPSVWAAFRWEMRKAGNLWYWIVTVLFDAIGMFNGWSQYTGNQAEFARQGVTWAAIWGQAILLPSMVFMPVLVAAFAAQVEANEHRGRNWQRLNAAGTVNAAIAGKMLHGLAASALTVLMFEAEFILVGRFAAGFDLAQLGPFLLRGIPLTLSVWAIMTLTQAVSAKAESFAGTMSAMMVLTIGGCALSLAAPAIAGPYPLALITSASAARDLANIASPASMLASTTAAAIWAAISALIFHRLAKQAV</sequence>
<evidence type="ECO:0000256" key="2">
    <source>
        <dbReference type="SAM" id="Phobius"/>
    </source>
</evidence>
<keyword evidence="2" id="KW-1133">Transmembrane helix</keyword>
<evidence type="ECO:0000256" key="1">
    <source>
        <dbReference type="SAM" id="MobiDB-lite"/>
    </source>
</evidence>
<feature type="transmembrane region" description="Helical" evidence="2">
    <location>
        <begin position="255"/>
        <end position="279"/>
    </location>
</feature>
<reference evidence="3 4" key="1">
    <citation type="submission" date="2020-05" db="EMBL/GenBank/DDBJ databases">
        <title>Draft Genome Sequence of Bifidobacterium longum subsp. Infantis BI-G201, a Commercialization Strain.</title>
        <authorList>
            <person name="Song J."/>
            <person name="Xu Y."/>
            <person name="Han D."/>
            <person name="Teng Q."/>
            <person name="Jiang D."/>
            <person name="Liu Q."/>
        </authorList>
    </citation>
    <scope>NUCLEOTIDE SEQUENCE [LARGE SCALE GENOMIC DNA]</scope>
    <source>
        <strain evidence="3 4">BI-G201</strain>
    </source>
</reference>